<proteinExistence type="inferred from homology"/>
<sequence length="527" mass="56998">MNDQLKYLTRRAASGLMTRREFVGRAGALGVSAVAATTMLSSAVKAAGPVKGGTLRMGLQGGSTTDSLDPALSTNQVSLMLIRLWGEPLVELTDDGGLQGKVAESFEASADAKTWTFTVRQGLTFSNGQEVTAADVAETLDRHSGEDTKSGALGLLRDIANVRTDGRNVIIELNNANADLPYLMADYHLVIQPGGGKSAPDAAIGTGPYVLKDVDMGVRIVAEKNPNYWGDLGNAETIELVVINDNTARVAALQSGQVDLIDRVPPRTAGLVSRAPGVTVASTAGPGHYVFIAHVNTAPFDNQDLMLALKYGMNRQELVDKVLFGYGSVGNDSPINASYPLYTEFEQREYDPDKAAHHFKKSGHDGPVLLRTSDNSFPGAPDAAALFQQSLAGAGIELEIKREPNDGYWSEVWNNKPFCTSYWGGRPTQDQMFTTAYLSSADWNDTRFNNEQFDQLLIAARAELDTGKRTQMYADMGTILRDEGGLICPMFNDFVDAYTDKLGGWVENVNGFALMNSYAPLRMWVNA</sequence>
<dbReference type="Pfam" id="PF00496">
    <property type="entry name" value="SBP_bac_5"/>
    <property type="match status" value="1"/>
</dbReference>
<dbReference type="OrthoDB" id="9803988at2"/>
<name>A0A1I4FNN5_9RHOB</name>
<evidence type="ECO:0000313" key="7">
    <source>
        <dbReference type="Proteomes" id="UP000198851"/>
    </source>
</evidence>
<keyword evidence="7" id="KW-1185">Reference proteome</keyword>
<dbReference type="SUPFAM" id="SSF53850">
    <property type="entry name" value="Periplasmic binding protein-like II"/>
    <property type="match status" value="1"/>
</dbReference>
<feature type="domain" description="Solute-binding protein family 5" evidence="5">
    <location>
        <begin position="99"/>
        <end position="444"/>
    </location>
</feature>
<dbReference type="PANTHER" id="PTHR30290">
    <property type="entry name" value="PERIPLASMIC BINDING COMPONENT OF ABC TRANSPORTER"/>
    <property type="match status" value="1"/>
</dbReference>
<evidence type="ECO:0000256" key="1">
    <source>
        <dbReference type="ARBA" id="ARBA00004418"/>
    </source>
</evidence>
<dbReference type="GO" id="GO:0043190">
    <property type="term" value="C:ATP-binding cassette (ABC) transporter complex"/>
    <property type="evidence" value="ECO:0007669"/>
    <property type="project" value="InterPro"/>
</dbReference>
<dbReference type="GO" id="GO:0030288">
    <property type="term" value="C:outer membrane-bounded periplasmic space"/>
    <property type="evidence" value="ECO:0007669"/>
    <property type="project" value="UniProtKB-ARBA"/>
</dbReference>
<dbReference type="NCBIfam" id="TIGR01409">
    <property type="entry name" value="TAT_signal_seq"/>
    <property type="match status" value="1"/>
</dbReference>
<dbReference type="Gene3D" id="3.10.105.10">
    <property type="entry name" value="Dipeptide-binding Protein, Domain 3"/>
    <property type="match status" value="1"/>
</dbReference>
<dbReference type="InterPro" id="IPR030678">
    <property type="entry name" value="Peptide/Ni-bd"/>
</dbReference>
<accession>A0A1I4FNN5</accession>
<protein>
    <submittedName>
        <fullName evidence="6">Peptide/nickel transport system substrate-binding protein</fullName>
    </submittedName>
</protein>
<evidence type="ECO:0000256" key="3">
    <source>
        <dbReference type="ARBA" id="ARBA00022448"/>
    </source>
</evidence>
<dbReference type="InterPro" id="IPR039424">
    <property type="entry name" value="SBP_5"/>
</dbReference>
<organism evidence="6 7">
    <name type="scientific">Shimia haliotis</name>
    <dbReference type="NCBI Taxonomy" id="1280847"/>
    <lineage>
        <taxon>Bacteria</taxon>
        <taxon>Pseudomonadati</taxon>
        <taxon>Pseudomonadota</taxon>
        <taxon>Alphaproteobacteria</taxon>
        <taxon>Rhodobacterales</taxon>
        <taxon>Roseobacteraceae</taxon>
    </lineage>
</organism>
<dbReference type="InterPro" id="IPR006311">
    <property type="entry name" value="TAT_signal"/>
</dbReference>
<comment type="subcellular location">
    <subcellularLocation>
        <location evidence="1">Periplasm</location>
    </subcellularLocation>
</comment>
<evidence type="ECO:0000259" key="5">
    <source>
        <dbReference type="Pfam" id="PF00496"/>
    </source>
</evidence>
<reference evidence="7" key="1">
    <citation type="submission" date="2016-10" db="EMBL/GenBank/DDBJ databases">
        <authorList>
            <person name="Varghese N."/>
            <person name="Submissions S."/>
        </authorList>
    </citation>
    <scope>NUCLEOTIDE SEQUENCE [LARGE SCALE GENOMIC DNA]</scope>
    <source>
        <strain evidence="7">DSM 28453</strain>
    </source>
</reference>
<dbReference type="PROSITE" id="PS51318">
    <property type="entry name" value="TAT"/>
    <property type="match status" value="1"/>
</dbReference>
<dbReference type="CDD" id="cd08503">
    <property type="entry name" value="PBP2_NikA_DppA_OppA_like_17"/>
    <property type="match status" value="1"/>
</dbReference>
<dbReference type="Gene3D" id="3.40.190.10">
    <property type="entry name" value="Periplasmic binding protein-like II"/>
    <property type="match status" value="1"/>
</dbReference>
<dbReference type="RefSeq" id="WP_093324781.1">
    <property type="nucleotide sequence ID" value="NZ_FOSZ01000006.1"/>
</dbReference>
<dbReference type="GO" id="GO:1904680">
    <property type="term" value="F:peptide transmembrane transporter activity"/>
    <property type="evidence" value="ECO:0007669"/>
    <property type="project" value="TreeGrafter"/>
</dbReference>
<dbReference type="InterPro" id="IPR019546">
    <property type="entry name" value="TAT_signal_bac_arc"/>
</dbReference>
<dbReference type="PIRSF" id="PIRSF002741">
    <property type="entry name" value="MppA"/>
    <property type="match status" value="1"/>
</dbReference>
<dbReference type="EMBL" id="FOSZ01000006">
    <property type="protein sequence ID" value="SFL18426.1"/>
    <property type="molecule type" value="Genomic_DNA"/>
</dbReference>
<evidence type="ECO:0000256" key="2">
    <source>
        <dbReference type="ARBA" id="ARBA00005695"/>
    </source>
</evidence>
<dbReference type="Gene3D" id="3.90.76.10">
    <property type="entry name" value="Dipeptide-binding Protein, Domain 1"/>
    <property type="match status" value="1"/>
</dbReference>
<evidence type="ECO:0000313" key="6">
    <source>
        <dbReference type="EMBL" id="SFL18426.1"/>
    </source>
</evidence>
<dbReference type="AlphaFoldDB" id="A0A1I4FNN5"/>
<dbReference type="PANTHER" id="PTHR30290:SF10">
    <property type="entry name" value="PERIPLASMIC OLIGOPEPTIDE-BINDING PROTEIN-RELATED"/>
    <property type="match status" value="1"/>
</dbReference>
<dbReference type="Proteomes" id="UP000198851">
    <property type="component" value="Unassembled WGS sequence"/>
</dbReference>
<dbReference type="InterPro" id="IPR000914">
    <property type="entry name" value="SBP_5_dom"/>
</dbReference>
<evidence type="ECO:0000256" key="4">
    <source>
        <dbReference type="ARBA" id="ARBA00022729"/>
    </source>
</evidence>
<keyword evidence="4" id="KW-0732">Signal</keyword>
<comment type="similarity">
    <text evidence="2">Belongs to the bacterial solute-binding protein 5 family.</text>
</comment>
<dbReference type="GO" id="GO:0015833">
    <property type="term" value="P:peptide transport"/>
    <property type="evidence" value="ECO:0007669"/>
    <property type="project" value="TreeGrafter"/>
</dbReference>
<gene>
    <name evidence="6" type="ORF">SAMN04488036_106116</name>
</gene>
<dbReference type="STRING" id="1280847.SAMN04488036_106116"/>
<keyword evidence="3" id="KW-0813">Transport</keyword>